<dbReference type="InterPro" id="IPR015926">
    <property type="entry name" value="Cytolysin/lectin"/>
</dbReference>
<dbReference type="Gene3D" id="2.60.270.20">
    <property type="entry name" value="Cytolysin/lectin"/>
    <property type="match status" value="1"/>
</dbReference>
<evidence type="ECO:0000313" key="1">
    <source>
        <dbReference type="EMBL" id="CAG8643143.1"/>
    </source>
</evidence>
<evidence type="ECO:0000313" key="2">
    <source>
        <dbReference type="Proteomes" id="UP000789375"/>
    </source>
</evidence>
<reference evidence="1" key="1">
    <citation type="submission" date="2021-06" db="EMBL/GenBank/DDBJ databases">
        <authorList>
            <person name="Kallberg Y."/>
            <person name="Tangrot J."/>
            <person name="Rosling A."/>
        </authorList>
    </citation>
    <scope>NUCLEOTIDE SEQUENCE</scope>
    <source>
        <strain evidence="1">87-6 pot B 2015</strain>
    </source>
</reference>
<dbReference type="EMBL" id="CAJVPP010004080">
    <property type="protein sequence ID" value="CAG8643143.1"/>
    <property type="molecule type" value="Genomic_DNA"/>
</dbReference>
<organism evidence="1 2">
    <name type="scientific">Funneliformis mosseae</name>
    <name type="common">Endomycorrhizal fungus</name>
    <name type="synonym">Glomus mosseae</name>
    <dbReference type="NCBI Taxonomy" id="27381"/>
    <lineage>
        <taxon>Eukaryota</taxon>
        <taxon>Fungi</taxon>
        <taxon>Fungi incertae sedis</taxon>
        <taxon>Mucoromycota</taxon>
        <taxon>Glomeromycotina</taxon>
        <taxon>Glomeromycetes</taxon>
        <taxon>Glomerales</taxon>
        <taxon>Glomeraceae</taxon>
        <taxon>Funneliformis</taxon>
    </lineage>
</organism>
<dbReference type="Proteomes" id="UP000789375">
    <property type="component" value="Unassembled WGS sequence"/>
</dbReference>
<proteinExistence type="predicted"/>
<keyword evidence="2" id="KW-1185">Reference proteome</keyword>
<accession>A0A9N9DJD7</accession>
<gene>
    <name evidence="1" type="ORF">FMOSSE_LOCUS11091</name>
</gene>
<name>A0A9N9DJD7_FUNMO</name>
<protein>
    <submittedName>
        <fullName evidence="1">2602_t:CDS:1</fullName>
    </submittedName>
</protein>
<feature type="non-terminal residue" evidence="1">
    <location>
        <position position="1"/>
    </location>
</feature>
<dbReference type="AlphaFoldDB" id="A0A9N9DJD7"/>
<sequence length="217" mass="24014">MSNNLQQVDALIQGNHDKNVRTLAEAQVATDWYVKVKVHNNTAWIANFYKRILAAAGTIEEEPKDVPAHSTGSGGKYDAPFGPYGVSVLLAYNSPHPDRRFALYFVMPYVGSNSCKCKIIDKDTKIDQTLFNSMDGSSVAATNQDMTVDGKKYNFTEVRPLLVTSTLIATKSLSENDLEALGNVFADVSNKEYELHMSVDIGALDNTLRWTILQMTL</sequence>
<comment type="caution">
    <text evidence="1">The sequence shown here is derived from an EMBL/GenBank/DDBJ whole genome shotgun (WGS) entry which is preliminary data.</text>
</comment>